<dbReference type="AlphaFoldDB" id="A0A2K4ZCZ3"/>
<dbReference type="Pfam" id="PF00702">
    <property type="entry name" value="Hydrolase"/>
    <property type="match status" value="1"/>
</dbReference>
<dbReference type="InterPro" id="IPR023214">
    <property type="entry name" value="HAD_sf"/>
</dbReference>
<keyword evidence="4" id="KW-0460">Magnesium</keyword>
<gene>
    <name evidence="5" type="primary">yjjG_1</name>
    <name evidence="5" type="ORF">AMURIS_01044</name>
</gene>
<name>A0A2K4ZCZ3_9FIRM</name>
<dbReference type="InterPro" id="IPR036412">
    <property type="entry name" value="HAD-like_sf"/>
</dbReference>
<dbReference type="Proteomes" id="UP000236311">
    <property type="component" value="Unassembled WGS sequence"/>
</dbReference>
<dbReference type="EC" id="3.1.3.5" evidence="5"/>
<keyword evidence="6" id="KW-1185">Reference proteome</keyword>
<evidence type="ECO:0000256" key="1">
    <source>
        <dbReference type="ARBA" id="ARBA00001946"/>
    </source>
</evidence>
<evidence type="ECO:0000313" key="6">
    <source>
        <dbReference type="Proteomes" id="UP000236311"/>
    </source>
</evidence>
<protein>
    <submittedName>
        <fullName evidence="5">Pyrimidine 5'-nucleotidase YjjG</fullName>
        <ecNumber evidence="5">3.1.3.5</ecNumber>
    </submittedName>
</protein>
<dbReference type="PANTHER" id="PTHR46470">
    <property type="entry name" value="N-ACYLNEURAMINATE-9-PHOSPHATASE"/>
    <property type="match status" value="1"/>
</dbReference>
<dbReference type="InterPro" id="IPR006439">
    <property type="entry name" value="HAD-SF_hydro_IA"/>
</dbReference>
<evidence type="ECO:0000256" key="4">
    <source>
        <dbReference type="ARBA" id="ARBA00022842"/>
    </source>
</evidence>
<dbReference type="Gene3D" id="3.40.50.1000">
    <property type="entry name" value="HAD superfamily/HAD-like"/>
    <property type="match status" value="1"/>
</dbReference>
<dbReference type="SUPFAM" id="SSF56784">
    <property type="entry name" value="HAD-like"/>
    <property type="match status" value="1"/>
</dbReference>
<dbReference type="Gene3D" id="1.10.150.520">
    <property type="match status" value="1"/>
</dbReference>
<keyword evidence="2" id="KW-0479">Metal-binding</keyword>
<dbReference type="SFLD" id="SFLDG01129">
    <property type="entry name" value="C1.5:_HAD__Beta-PGM__Phosphata"/>
    <property type="match status" value="1"/>
</dbReference>
<comment type="cofactor">
    <cofactor evidence="1">
        <name>Mg(2+)</name>
        <dbReference type="ChEBI" id="CHEBI:18420"/>
    </cofactor>
</comment>
<organism evidence="5 6">
    <name type="scientific">Acetatifactor muris</name>
    <dbReference type="NCBI Taxonomy" id="879566"/>
    <lineage>
        <taxon>Bacteria</taxon>
        <taxon>Bacillati</taxon>
        <taxon>Bacillota</taxon>
        <taxon>Clostridia</taxon>
        <taxon>Lachnospirales</taxon>
        <taxon>Lachnospiraceae</taxon>
        <taxon>Acetatifactor</taxon>
    </lineage>
</organism>
<keyword evidence="3 5" id="KW-0378">Hydrolase</keyword>
<proteinExistence type="predicted"/>
<dbReference type="NCBIfam" id="TIGR01549">
    <property type="entry name" value="HAD-SF-IA-v1"/>
    <property type="match status" value="1"/>
</dbReference>
<dbReference type="PANTHER" id="PTHR46470:SF2">
    <property type="entry name" value="GLYCERALDEHYDE 3-PHOSPHATE PHOSPHATASE"/>
    <property type="match status" value="1"/>
</dbReference>
<dbReference type="PROSITE" id="PS01228">
    <property type="entry name" value="COF_1"/>
    <property type="match status" value="1"/>
</dbReference>
<dbReference type="SFLD" id="SFLDS00003">
    <property type="entry name" value="Haloacid_Dehalogenase"/>
    <property type="match status" value="1"/>
</dbReference>
<dbReference type="PRINTS" id="PR00413">
    <property type="entry name" value="HADHALOGNASE"/>
</dbReference>
<dbReference type="GO" id="GO:0008253">
    <property type="term" value="F:5'-nucleotidase activity"/>
    <property type="evidence" value="ECO:0007669"/>
    <property type="project" value="UniProtKB-EC"/>
</dbReference>
<dbReference type="InterPro" id="IPR051400">
    <property type="entry name" value="HAD-like_hydrolase"/>
</dbReference>
<evidence type="ECO:0000256" key="3">
    <source>
        <dbReference type="ARBA" id="ARBA00022801"/>
    </source>
</evidence>
<dbReference type="EMBL" id="OFSM01000004">
    <property type="protein sequence ID" value="SOY28337.1"/>
    <property type="molecule type" value="Genomic_DNA"/>
</dbReference>
<reference evidence="5 6" key="1">
    <citation type="submission" date="2018-01" db="EMBL/GenBank/DDBJ databases">
        <authorList>
            <person name="Gaut B.S."/>
            <person name="Morton B.R."/>
            <person name="Clegg M.T."/>
            <person name="Duvall M.R."/>
        </authorList>
    </citation>
    <scope>NUCLEOTIDE SEQUENCE [LARGE SCALE GENOMIC DNA]</scope>
    <source>
        <strain evidence="5">GP69</strain>
    </source>
</reference>
<sequence>MRFQELFADKATVYKIILRLYNDAIQMCRQAAKGVRVLMIRAVIFDVDGTLYNETDVKMLAELSIAEYLCNRSGINVDSIYSTFRRVKRQVIQTHRGLPEANDRNKWYRELLRELNISGITDEELSGRYWQVIYDNMKPFEDFVYILPELVERYQLYILTDELLDIHKRKLKCLGLDSIFRKTFSAEQAGVTKPDKKLFRYAISEIGEPESSILMVGDNPVADIRGGKRAGIRTAWLKRGKYHYYPQSEEEKADIEFTSYVQLVGKIEGL</sequence>
<dbReference type="GO" id="GO:0044281">
    <property type="term" value="P:small molecule metabolic process"/>
    <property type="evidence" value="ECO:0007669"/>
    <property type="project" value="UniProtKB-ARBA"/>
</dbReference>
<evidence type="ECO:0000313" key="5">
    <source>
        <dbReference type="EMBL" id="SOY28337.1"/>
    </source>
</evidence>
<accession>A0A2K4ZCZ3</accession>
<evidence type="ECO:0000256" key="2">
    <source>
        <dbReference type="ARBA" id="ARBA00022723"/>
    </source>
</evidence>
<dbReference type="GO" id="GO:0046872">
    <property type="term" value="F:metal ion binding"/>
    <property type="evidence" value="ECO:0007669"/>
    <property type="project" value="UniProtKB-KW"/>
</dbReference>